<dbReference type="SUPFAM" id="SSF51735">
    <property type="entry name" value="NAD(P)-binding Rossmann-fold domains"/>
    <property type="match status" value="1"/>
</dbReference>
<dbReference type="Proteomes" id="UP000530424">
    <property type="component" value="Unassembled WGS sequence"/>
</dbReference>
<comment type="caution">
    <text evidence="3">The sequence shown here is derived from an EMBL/GenBank/DDBJ whole genome shotgun (WGS) entry which is preliminary data.</text>
</comment>
<reference evidence="3 4" key="1">
    <citation type="submission" date="2020-07" db="EMBL/GenBank/DDBJ databases">
        <title>Sequencing the genomes of 1000 actinobacteria strains.</title>
        <authorList>
            <person name="Klenk H.-P."/>
        </authorList>
    </citation>
    <scope>NUCLEOTIDE SEQUENCE [LARGE SCALE GENOMIC DNA]</scope>
    <source>
        <strain evidence="3 4">DSM 103833</strain>
    </source>
</reference>
<dbReference type="PANTHER" id="PTHR43639">
    <property type="entry name" value="OXIDOREDUCTASE, SHORT-CHAIN DEHYDROGENASE/REDUCTASE FAMILY (AFU_ORTHOLOGUE AFUA_5G02870)"/>
    <property type="match status" value="1"/>
</dbReference>
<evidence type="ECO:0000256" key="2">
    <source>
        <dbReference type="ARBA" id="ARBA00023002"/>
    </source>
</evidence>
<dbReference type="FunFam" id="3.40.50.720:FF:000173">
    <property type="entry name" value="3-oxoacyl-[acyl-carrier protein] reductase"/>
    <property type="match status" value="1"/>
</dbReference>
<dbReference type="PANTHER" id="PTHR43639:SF1">
    <property type="entry name" value="SHORT-CHAIN DEHYDROGENASE_REDUCTASE FAMILY PROTEIN"/>
    <property type="match status" value="1"/>
</dbReference>
<dbReference type="PRINTS" id="PR00080">
    <property type="entry name" value="SDRFAMILY"/>
</dbReference>
<comment type="similarity">
    <text evidence="1">Belongs to the short-chain dehydrogenases/reductases (SDR) family.</text>
</comment>
<evidence type="ECO:0000313" key="3">
    <source>
        <dbReference type="EMBL" id="NYJ03546.1"/>
    </source>
</evidence>
<accession>A0A853C949</accession>
<organism evidence="3 4">
    <name type="scientific">Nocardioides thalensis</name>
    <dbReference type="NCBI Taxonomy" id="1914755"/>
    <lineage>
        <taxon>Bacteria</taxon>
        <taxon>Bacillati</taxon>
        <taxon>Actinomycetota</taxon>
        <taxon>Actinomycetes</taxon>
        <taxon>Propionibacteriales</taxon>
        <taxon>Nocardioidaceae</taxon>
        <taxon>Nocardioides</taxon>
    </lineage>
</organism>
<dbReference type="AlphaFoldDB" id="A0A853C949"/>
<keyword evidence="4" id="KW-1185">Reference proteome</keyword>
<protein>
    <submittedName>
        <fullName evidence="3">NAD(P)-dependent dehydrogenase (Short-subunit alcohol dehydrogenase family)</fullName>
    </submittedName>
</protein>
<dbReference type="PRINTS" id="PR00081">
    <property type="entry name" value="GDHRDH"/>
</dbReference>
<dbReference type="Pfam" id="PF13561">
    <property type="entry name" value="adh_short_C2"/>
    <property type="match status" value="1"/>
</dbReference>
<proteinExistence type="inferred from homology"/>
<dbReference type="GO" id="GO:0016491">
    <property type="term" value="F:oxidoreductase activity"/>
    <property type="evidence" value="ECO:0007669"/>
    <property type="project" value="UniProtKB-KW"/>
</dbReference>
<dbReference type="Gene3D" id="3.40.50.720">
    <property type="entry name" value="NAD(P)-binding Rossmann-like Domain"/>
    <property type="match status" value="1"/>
</dbReference>
<dbReference type="InterPro" id="IPR002347">
    <property type="entry name" value="SDR_fam"/>
</dbReference>
<gene>
    <name evidence="3" type="ORF">HNR19_004244</name>
</gene>
<dbReference type="RefSeq" id="WP_179669837.1">
    <property type="nucleotide sequence ID" value="NZ_JACCFP010000001.1"/>
</dbReference>
<evidence type="ECO:0000313" key="4">
    <source>
        <dbReference type="Proteomes" id="UP000530424"/>
    </source>
</evidence>
<dbReference type="EMBL" id="JACCFP010000001">
    <property type="protein sequence ID" value="NYJ03546.1"/>
    <property type="molecule type" value="Genomic_DNA"/>
</dbReference>
<dbReference type="CDD" id="cd05233">
    <property type="entry name" value="SDR_c"/>
    <property type="match status" value="1"/>
</dbReference>
<dbReference type="InterPro" id="IPR036291">
    <property type="entry name" value="NAD(P)-bd_dom_sf"/>
</dbReference>
<evidence type="ECO:0000256" key="1">
    <source>
        <dbReference type="ARBA" id="ARBA00006484"/>
    </source>
</evidence>
<sequence length="246" mass="24490">MSLTIVTGGTRGIGAAIATRLASDGHDLVLGYARDEEAAAATAAEVRAAGVRCATVRADLLDDGGIEALFGAAADLGRLTGVVNNAGATYRYAPLADTPPDEVRRVIELNLTAPVLVAQAAVRALSTDAGGAGGVIVNITSGAATLGSPGEYVHYAAAKAGLDLMTKGLGIEVGRQGVRVVAVAPGLVDTDLHAATGDPGRLAAMAPTIPLGRPAAPAEIAESVAWLMSDAASYVTATTIRVAGGR</sequence>
<name>A0A853C949_9ACTN</name>
<keyword evidence="2" id="KW-0560">Oxidoreductase</keyword>